<name>A0A2V3UDV2_9HYPH</name>
<proteinExistence type="inferred from homology"/>
<keyword evidence="8" id="KW-1185">Reference proteome</keyword>
<organism evidence="7 8">
    <name type="scientific">Chelatococcus asaccharovorans</name>
    <dbReference type="NCBI Taxonomy" id="28210"/>
    <lineage>
        <taxon>Bacteria</taxon>
        <taxon>Pseudomonadati</taxon>
        <taxon>Pseudomonadota</taxon>
        <taxon>Alphaproteobacteria</taxon>
        <taxon>Hyphomicrobiales</taxon>
        <taxon>Chelatococcaceae</taxon>
        <taxon>Chelatococcus</taxon>
    </lineage>
</organism>
<dbReference type="InterPro" id="IPR036188">
    <property type="entry name" value="FAD/NAD-bd_sf"/>
</dbReference>
<dbReference type="AlphaFoldDB" id="A0A2V3UDV2"/>
<sequence length="369" mass="38758">MEDVDVVVVGAGVVGLAIARCLAQAGRDVLVLEAAGAIGTETSARNSEVIHAGIYYPHGSLMARFCVEGRRRLYAYCAERGIPHRACGKLIVATDDSERERIAGIAAHAAANGVEGLRFLTAIEAQALEPALHCAGALLSPATGIIDSHAYMLSLQGDAENAGASFAFRCLVRAGEVMKTGIALTIDDGHETRLHARTVVNAAGLHAPALASAIRGMPPAKVPQAYFAKGNYFGLSTRAPFAHLIYPVPVPGGLGTHLTLDLAGRARFGPDVEWIDHIDYAVDPARAASFYGAIRRYWPELPDGALQPDYSGIRPKIAPARAGTQDFRIEGAETHGVPGLVNLFGIESPGLTSSLAIADHVAMLADMSA</sequence>
<evidence type="ECO:0000313" key="7">
    <source>
        <dbReference type="EMBL" id="PXW63200.1"/>
    </source>
</evidence>
<dbReference type="Pfam" id="PF01266">
    <property type="entry name" value="DAO"/>
    <property type="match status" value="1"/>
</dbReference>
<dbReference type="Gene3D" id="3.30.9.10">
    <property type="entry name" value="D-Amino Acid Oxidase, subunit A, domain 2"/>
    <property type="match status" value="1"/>
</dbReference>
<dbReference type="InterPro" id="IPR006076">
    <property type="entry name" value="FAD-dep_OxRdtase"/>
</dbReference>
<keyword evidence="2" id="KW-0285">Flavoprotein</keyword>
<reference evidence="7 8" key="1">
    <citation type="submission" date="2018-05" db="EMBL/GenBank/DDBJ databases">
        <title>Genomic Encyclopedia of Type Strains, Phase IV (KMG-IV): sequencing the most valuable type-strain genomes for metagenomic binning, comparative biology and taxonomic classification.</title>
        <authorList>
            <person name="Goeker M."/>
        </authorList>
    </citation>
    <scope>NUCLEOTIDE SEQUENCE [LARGE SCALE GENOMIC DNA]</scope>
    <source>
        <strain evidence="7 8">DSM 6462</strain>
    </source>
</reference>
<evidence type="ECO:0000256" key="5">
    <source>
        <dbReference type="ARBA" id="ARBA00037941"/>
    </source>
</evidence>
<gene>
    <name evidence="7" type="ORF">C7450_102115</name>
</gene>
<comment type="cofactor">
    <cofactor evidence="1">
        <name>FAD</name>
        <dbReference type="ChEBI" id="CHEBI:57692"/>
    </cofactor>
</comment>
<dbReference type="PANTHER" id="PTHR43104:SF4">
    <property type="entry name" value="L-2-HYDROXYGLUTARATE DEHYDROGENASE, MITOCHONDRIAL"/>
    <property type="match status" value="1"/>
</dbReference>
<dbReference type="RefSeq" id="WP_110373362.1">
    <property type="nucleotide sequence ID" value="NZ_JAHBRY010000002.1"/>
</dbReference>
<comment type="similarity">
    <text evidence="5">Belongs to the L2HGDH family.</text>
</comment>
<accession>A0A2V3UDV2</accession>
<keyword evidence="3" id="KW-0274">FAD</keyword>
<dbReference type="PANTHER" id="PTHR43104">
    <property type="entry name" value="L-2-HYDROXYGLUTARATE DEHYDROGENASE, MITOCHONDRIAL"/>
    <property type="match status" value="1"/>
</dbReference>
<evidence type="ECO:0000256" key="1">
    <source>
        <dbReference type="ARBA" id="ARBA00001974"/>
    </source>
</evidence>
<evidence type="ECO:0000313" key="8">
    <source>
        <dbReference type="Proteomes" id="UP000248021"/>
    </source>
</evidence>
<comment type="caution">
    <text evidence="7">The sequence shown here is derived from an EMBL/GenBank/DDBJ whole genome shotgun (WGS) entry which is preliminary data.</text>
</comment>
<dbReference type="SUPFAM" id="SSF51905">
    <property type="entry name" value="FAD/NAD(P)-binding domain"/>
    <property type="match status" value="1"/>
</dbReference>
<evidence type="ECO:0000256" key="3">
    <source>
        <dbReference type="ARBA" id="ARBA00022827"/>
    </source>
</evidence>
<dbReference type="Proteomes" id="UP000248021">
    <property type="component" value="Unassembled WGS sequence"/>
</dbReference>
<dbReference type="GO" id="GO:0047545">
    <property type="term" value="F:(S)-2-hydroxyglutarate dehydrogenase activity"/>
    <property type="evidence" value="ECO:0007669"/>
    <property type="project" value="TreeGrafter"/>
</dbReference>
<dbReference type="OrthoDB" id="9801699at2"/>
<feature type="domain" description="FAD dependent oxidoreductase" evidence="6">
    <location>
        <begin position="5"/>
        <end position="362"/>
    </location>
</feature>
<evidence type="ECO:0000256" key="4">
    <source>
        <dbReference type="ARBA" id="ARBA00023002"/>
    </source>
</evidence>
<protein>
    <submittedName>
        <fullName evidence="7">L-2-hydroxyglutarate oxidase LhgO</fullName>
    </submittedName>
</protein>
<evidence type="ECO:0000259" key="6">
    <source>
        <dbReference type="Pfam" id="PF01266"/>
    </source>
</evidence>
<keyword evidence="4" id="KW-0560">Oxidoreductase</keyword>
<dbReference type="EMBL" id="QJJK01000002">
    <property type="protein sequence ID" value="PXW63200.1"/>
    <property type="molecule type" value="Genomic_DNA"/>
</dbReference>
<dbReference type="Gene3D" id="3.50.50.60">
    <property type="entry name" value="FAD/NAD(P)-binding domain"/>
    <property type="match status" value="1"/>
</dbReference>
<evidence type="ECO:0000256" key="2">
    <source>
        <dbReference type="ARBA" id="ARBA00022630"/>
    </source>
</evidence>